<dbReference type="Proteomes" id="UP000001555">
    <property type="component" value="Unassembled WGS sequence"/>
</dbReference>
<dbReference type="EMBL" id="ABJB010105177">
    <property type="status" value="NOT_ANNOTATED_CDS"/>
    <property type="molecule type" value="Genomic_DNA"/>
</dbReference>
<dbReference type="HOGENOM" id="CLU_1284543_0_0_1"/>
<dbReference type="EnsemblMetazoa" id="ISCW000661-RA">
    <property type="protein sequence ID" value="ISCW000661-PA"/>
    <property type="gene ID" value="ISCW000661"/>
</dbReference>
<feature type="region of interest" description="Disordered" evidence="1">
    <location>
        <begin position="196"/>
        <end position="215"/>
    </location>
</feature>
<keyword evidence="4" id="KW-1185">Reference proteome</keyword>
<evidence type="ECO:0000313" key="3">
    <source>
        <dbReference type="EnsemblMetazoa" id="ISCW000661-PA"/>
    </source>
</evidence>
<name>B7P2B7_IXOSC</name>
<dbReference type="EMBL" id="DS621436">
    <property type="protein sequence ID" value="EEC00739.1"/>
    <property type="molecule type" value="Genomic_DNA"/>
</dbReference>
<reference evidence="3" key="2">
    <citation type="submission" date="2020-05" db="UniProtKB">
        <authorList>
            <consortium name="EnsemblMetazoa"/>
        </authorList>
    </citation>
    <scope>IDENTIFICATION</scope>
    <source>
        <strain evidence="3">wikel</strain>
    </source>
</reference>
<dbReference type="VEuPathDB" id="VectorBase:ISCI000661"/>
<dbReference type="PaxDb" id="6945-B7P2B7"/>
<dbReference type="OrthoDB" id="6481260at2759"/>
<proteinExistence type="predicted"/>
<dbReference type="EMBL" id="ABJB010366585">
    <property type="status" value="NOT_ANNOTATED_CDS"/>
    <property type="molecule type" value="Genomic_DNA"/>
</dbReference>
<protein>
    <submittedName>
        <fullName evidence="2 3">Uncharacterized protein</fullName>
    </submittedName>
</protein>
<reference evidence="2 4" key="1">
    <citation type="submission" date="2008-03" db="EMBL/GenBank/DDBJ databases">
        <title>Annotation of Ixodes scapularis.</title>
        <authorList>
            <consortium name="Ixodes scapularis Genome Project Consortium"/>
            <person name="Caler E."/>
            <person name="Hannick L.I."/>
            <person name="Bidwell S."/>
            <person name="Joardar V."/>
            <person name="Thiagarajan M."/>
            <person name="Amedeo P."/>
            <person name="Galinsky K.J."/>
            <person name="Schobel S."/>
            <person name="Inman J."/>
            <person name="Hostetler J."/>
            <person name="Miller J."/>
            <person name="Hammond M."/>
            <person name="Megy K."/>
            <person name="Lawson D."/>
            <person name="Kodira C."/>
            <person name="Sutton G."/>
            <person name="Meyer J."/>
            <person name="Hill C.A."/>
            <person name="Birren B."/>
            <person name="Nene V."/>
            <person name="Collins F."/>
            <person name="Alarcon-Chaidez F."/>
            <person name="Wikel S."/>
            <person name="Strausberg R."/>
        </authorList>
    </citation>
    <scope>NUCLEOTIDE SEQUENCE [LARGE SCALE GENOMIC DNA]</scope>
    <source>
        <strain evidence="4">Wikel</strain>
        <strain evidence="2">Wikel colony</strain>
    </source>
</reference>
<dbReference type="VEuPathDB" id="VectorBase:ISCP_020731"/>
<dbReference type="InParanoid" id="B7P2B7"/>
<evidence type="ECO:0000313" key="2">
    <source>
        <dbReference type="EMBL" id="EEC00739.1"/>
    </source>
</evidence>
<evidence type="ECO:0000256" key="1">
    <source>
        <dbReference type="SAM" id="MobiDB-lite"/>
    </source>
</evidence>
<dbReference type="VEuPathDB" id="VectorBase:ISCW000661"/>
<evidence type="ECO:0000313" key="4">
    <source>
        <dbReference type="Proteomes" id="UP000001555"/>
    </source>
</evidence>
<gene>
    <name evidence="2" type="ORF">IscW_ISCW000661</name>
</gene>
<dbReference type="AlphaFoldDB" id="B7P2B7"/>
<accession>B7P2B7</accession>
<organism>
    <name type="scientific">Ixodes scapularis</name>
    <name type="common">Black-legged tick</name>
    <name type="synonym">Deer tick</name>
    <dbReference type="NCBI Taxonomy" id="6945"/>
    <lineage>
        <taxon>Eukaryota</taxon>
        <taxon>Metazoa</taxon>
        <taxon>Ecdysozoa</taxon>
        <taxon>Arthropoda</taxon>
        <taxon>Chelicerata</taxon>
        <taxon>Arachnida</taxon>
        <taxon>Acari</taxon>
        <taxon>Parasitiformes</taxon>
        <taxon>Ixodida</taxon>
        <taxon>Ixodoidea</taxon>
        <taxon>Ixodidae</taxon>
        <taxon>Ixodinae</taxon>
        <taxon>Ixodes</taxon>
    </lineage>
</organism>
<sequence>MDDRCFGAHQGLSHNWQSRLQEAQVSLLRASIEVHERMDREIGLWQWARSVKFPARRPALLHPNLLNIFVDEQLTGDVSSLMTLFVFETGNTVYRAIFSIQEEFKLRQLSYDSGQLEDEVRRTWSTYLENVHEQCTNLGANRALYTMGLGEDPACIGQGLRFYMDLVSPLHKAVTEEWARTYGSIVSHLKVALASEDRNSHGERGGDLDQVRMSE</sequence>